<evidence type="ECO:0000259" key="2">
    <source>
        <dbReference type="Pfam" id="PF20432"/>
    </source>
</evidence>
<gene>
    <name evidence="3" type="ORF">IM816_18370</name>
</gene>
<reference evidence="3" key="1">
    <citation type="submission" date="2020-10" db="EMBL/GenBank/DDBJ databases">
        <title>Whole-genome sequence of Luteibacter sp. EIF3.</title>
        <authorList>
            <person name="Friedrich I."/>
            <person name="Hertel R."/>
            <person name="Daniel R."/>
        </authorList>
    </citation>
    <scope>NUCLEOTIDE SEQUENCE</scope>
    <source>
        <strain evidence="3">EIF3</strain>
    </source>
</reference>
<protein>
    <submittedName>
        <fullName evidence="3">DUF2384 domain-containing protein</fullName>
    </submittedName>
</protein>
<dbReference type="InterPro" id="IPR046847">
    <property type="entry name" value="Xre-like_HTH"/>
</dbReference>
<dbReference type="EMBL" id="CP063231">
    <property type="protein sequence ID" value="URL58517.1"/>
    <property type="molecule type" value="Genomic_DNA"/>
</dbReference>
<dbReference type="Pfam" id="PF20432">
    <property type="entry name" value="Xre-like-HTH"/>
    <property type="match status" value="1"/>
</dbReference>
<accession>A0ABY4T0N2</accession>
<evidence type="ECO:0000259" key="1">
    <source>
        <dbReference type="Pfam" id="PF09722"/>
    </source>
</evidence>
<dbReference type="InterPro" id="IPR024467">
    <property type="entry name" value="Xre/MbcA/ParS-like_toxin-bd"/>
</dbReference>
<dbReference type="Pfam" id="PF09722">
    <property type="entry name" value="Xre_MbcA_ParS_C"/>
    <property type="match status" value="1"/>
</dbReference>
<dbReference type="RefSeq" id="WP_250339224.1">
    <property type="nucleotide sequence ID" value="NZ_CP063231.1"/>
</dbReference>
<evidence type="ECO:0000313" key="3">
    <source>
        <dbReference type="EMBL" id="URL58517.1"/>
    </source>
</evidence>
<sequence>MHHVIQAAPPPATDLGGPALRAFFSLADRWKLRAAEQRTLLGEPPESTYFKWKKQQDGTPSRDVIERISYLLGIWKDLQILFPDPTQADAWVRRPNDAPLFGGRSALDRMLSGNVADLYVVRQYLDAQRGWNG</sequence>
<proteinExistence type="predicted"/>
<evidence type="ECO:0000313" key="4">
    <source>
        <dbReference type="Proteomes" id="UP001056681"/>
    </source>
</evidence>
<organism evidence="3 4">
    <name type="scientific">Luteibacter flocculans</name>
    <dbReference type="NCBI Taxonomy" id="2780091"/>
    <lineage>
        <taxon>Bacteria</taxon>
        <taxon>Pseudomonadati</taxon>
        <taxon>Pseudomonadota</taxon>
        <taxon>Gammaproteobacteria</taxon>
        <taxon>Lysobacterales</taxon>
        <taxon>Rhodanobacteraceae</taxon>
        <taxon>Luteibacter</taxon>
    </lineage>
</organism>
<feature type="domain" description="Antitoxin Xre-like helix-turn-helix" evidence="2">
    <location>
        <begin position="14"/>
        <end position="73"/>
    </location>
</feature>
<feature type="domain" description="Antitoxin Xre/MbcA/ParS-like toxin-binding" evidence="1">
    <location>
        <begin position="78"/>
        <end position="130"/>
    </location>
</feature>
<dbReference type="Proteomes" id="UP001056681">
    <property type="component" value="Chromosome"/>
</dbReference>
<name>A0ABY4T0N2_9GAMM</name>
<keyword evidence="4" id="KW-1185">Reference proteome</keyword>